<feature type="region of interest" description="Disordered" evidence="1">
    <location>
        <begin position="528"/>
        <end position="556"/>
    </location>
</feature>
<evidence type="ECO:0000256" key="1">
    <source>
        <dbReference type="SAM" id="MobiDB-lite"/>
    </source>
</evidence>
<feature type="region of interest" description="Disordered" evidence="1">
    <location>
        <begin position="125"/>
        <end position="156"/>
    </location>
</feature>
<feature type="region of interest" description="Disordered" evidence="1">
    <location>
        <begin position="763"/>
        <end position="908"/>
    </location>
</feature>
<dbReference type="Proteomes" id="UP000813444">
    <property type="component" value="Unassembled WGS sequence"/>
</dbReference>
<sequence>MLQRATSDATASSTPRRLRGALKRLQSLGSSAKDGKSQAVKVSSSSVEVDPNDRFAQLRPAETNGSSISYETSESNHRELQALIQRMRSAPSSPNHVDAAYKEFSRISLRCSQLCSAILQDEIRPPVRSASDASDHPPRRDSTDPPRSPAMLHDHRSSFSGRSLAEVLTGSGAKSVYVGEPGLGIIRDWKNCLETLADAFKTNLADTYKNYERDATPDMVDLLFSSKKFRKDAVNRMRNASVTRVMSADPQFFPRYEIRFRNYEKAKDELVKIRQLLQSGESGISPTRRIDEFTIAARGDSVLEFANIGPGCTAEEPVLRFRVSSYMLAETSPIFARMFSGHLSNQYMHEDDDILAHLPPQPTTYICKDGSAANLYRMPQHEVNRLGSLEILLHAGHMHNDQVPREVSFDQLVAIAECSIKYKSTSPIEPVVENRWLPQWMHKGADEMPDGLLVIAYAFGLRGVFARISKTSLLNLVDEKELQTKIWPQRIKDKIWAVRQAKVAQLYACCANTIQEYLRQPVVASGSTTTSEEGQVSSPSAAAPVPMLSPSTTPRCPKGSHACDAANLGWMMLMFNELNLLEHVLKPESLSHFSRSSSPSKSLLQMIDGLKRIPSPPNPIHGRGVCDPCVMFKSAVTDIYNSVTGLTLHDVSGKSHGWALSKNLMSEPHNLLSEGLNGMDANDHNYSVVHEFPDSVRLQVLSELSDFDDLHHAAMINRAFYDTYKRNELHLIRSILRASKHSGGSAQPLVPRITSNAEEKVLKTESDELKEQGVGDGADALTLRSEDDEAFPTDDEDDDDDDDIEVVDTPTPGGNQFESVLWAPPPRHVPDDPPEPDVPPHQHRASATPTPVHSPASYTAPSDLALTIDTSWRNGRDEPPMTEDEARRILWPDAAPEETTPVAPTAPLDVEAAREKFLASDLLPMVERYEDKTLVTDGQKLLGSDLDSRIGLKKGQPETGTSEGCSSKET</sequence>
<accession>A0A8K0SKH4</accession>
<feature type="compositionally biased region" description="Low complexity" evidence="1">
    <location>
        <begin position="40"/>
        <end position="49"/>
    </location>
</feature>
<proteinExistence type="predicted"/>
<feature type="compositionally biased region" description="Basic and acidic residues" evidence="1">
    <location>
        <begin position="874"/>
        <end position="890"/>
    </location>
</feature>
<feature type="region of interest" description="Disordered" evidence="1">
    <location>
        <begin position="938"/>
        <end position="970"/>
    </location>
</feature>
<name>A0A8K0SKH4_9HYPO</name>
<organism evidence="2 3">
    <name type="scientific">Stachybotrys elegans</name>
    <dbReference type="NCBI Taxonomy" id="80388"/>
    <lineage>
        <taxon>Eukaryota</taxon>
        <taxon>Fungi</taxon>
        <taxon>Dikarya</taxon>
        <taxon>Ascomycota</taxon>
        <taxon>Pezizomycotina</taxon>
        <taxon>Sordariomycetes</taxon>
        <taxon>Hypocreomycetidae</taxon>
        <taxon>Hypocreales</taxon>
        <taxon>Stachybotryaceae</taxon>
        <taxon>Stachybotrys</taxon>
    </lineage>
</organism>
<dbReference type="EMBL" id="JAGPNK010000008">
    <property type="protein sequence ID" value="KAH7316792.1"/>
    <property type="molecule type" value="Genomic_DNA"/>
</dbReference>
<feature type="compositionally biased region" description="Polar residues" evidence="1">
    <location>
        <begin position="958"/>
        <end position="970"/>
    </location>
</feature>
<feature type="compositionally biased region" description="Low complexity" evidence="1">
    <location>
        <begin position="897"/>
        <end position="907"/>
    </location>
</feature>
<feature type="compositionally biased region" description="Polar residues" evidence="1">
    <location>
        <begin position="63"/>
        <end position="73"/>
    </location>
</feature>
<gene>
    <name evidence="2" type="ORF">B0I35DRAFT_393813</name>
</gene>
<protein>
    <recommendedName>
        <fullName evidence="4">BTB domain-containing protein</fullName>
    </recommendedName>
</protein>
<dbReference type="AlphaFoldDB" id="A0A8K0SKH4"/>
<reference evidence="2" key="1">
    <citation type="journal article" date="2021" name="Nat. Commun.">
        <title>Genetic determinants of endophytism in the Arabidopsis root mycobiome.</title>
        <authorList>
            <person name="Mesny F."/>
            <person name="Miyauchi S."/>
            <person name="Thiergart T."/>
            <person name="Pickel B."/>
            <person name="Atanasova L."/>
            <person name="Karlsson M."/>
            <person name="Huettel B."/>
            <person name="Barry K.W."/>
            <person name="Haridas S."/>
            <person name="Chen C."/>
            <person name="Bauer D."/>
            <person name="Andreopoulos W."/>
            <person name="Pangilinan J."/>
            <person name="LaButti K."/>
            <person name="Riley R."/>
            <person name="Lipzen A."/>
            <person name="Clum A."/>
            <person name="Drula E."/>
            <person name="Henrissat B."/>
            <person name="Kohler A."/>
            <person name="Grigoriev I.V."/>
            <person name="Martin F.M."/>
            <person name="Hacquard S."/>
        </authorList>
    </citation>
    <scope>NUCLEOTIDE SEQUENCE</scope>
    <source>
        <strain evidence="2">MPI-CAGE-CH-0235</strain>
    </source>
</reference>
<feature type="region of interest" description="Disordered" evidence="1">
    <location>
        <begin position="26"/>
        <end position="76"/>
    </location>
</feature>
<feature type="compositionally biased region" description="Acidic residues" evidence="1">
    <location>
        <begin position="786"/>
        <end position="806"/>
    </location>
</feature>
<comment type="caution">
    <text evidence="2">The sequence shown here is derived from an EMBL/GenBank/DDBJ whole genome shotgun (WGS) entry which is preliminary data.</text>
</comment>
<evidence type="ECO:0000313" key="3">
    <source>
        <dbReference type="Proteomes" id="UP000813444"/>
    </source>
</evidence>
<feature type="compositionally biased region" description="Polar residues" evidence="1">
    <location>
        <begin position="528"/>
        <end position="540"/>
    </location>
</feature>
<keyword evidence="3" id="KW-1185">Reference proteome</keyword>
<dbReference type="OrthoDB" id="5376710at2759"/>
<evidence type="ECO:0000313" key="2">
    <source>
        <dbReference type="EMBL" id="KAH7316792.1"/>
    </source>
</evidence>
<feature type="compositionally biased region" description="Polar residues" evidence="1">
    <location>
        <begin position="845"/>
        <end position="860"/>
    </location>
</feature>
<evidence type="ECO:0008006" key="4">
    <source>
        <dbReference type="Google" id="ProtNLM"/>
    </source>
</evidence>
<feature type="compositionally biased region" description="Basic and acidic residues" evidence="1">
    <location>
        <begin position="133"/>
        <end position="144"/>
    </location>
</feature>
<feature type="compositionally biased region" description="Basic and acidic residues" evidence="1">
    <location>
        <begin position="763"/>
        <end position="773"/>
    </location>
</feature>